<sequence length="106" mass="12091">MTHLLSVDGEIIELVKGKEEDGKKKREDEGEDDTQIKKVMWKEVNEGFLTSIKFAWNSIVPVHSCTCSFQRACFGSSSLVTSVQMKAWLSRKPRDEGELFLPLRKT</sequence>
<protein>
    <submittedName>
        <fullName evidence="1">Uncharacterized protein</fullName>
    </submittedName>
</protein>
<proteinExistence type="predicted"/>
<reference evidence="1 2" key="1">
    <citation type="journal article" date="2019" name="Sci. Rep.">
        <title>Orb-weaving spider Araneus ventricosus genome elucidates the spidroin gene catalogue.</title>
        <authorList>
            <person name="Kono N."/>
            <person name="Nakamura H."/>
            <person name="Ohtoshi R."/>
            <person name="Moran D.A.P."/>
            <person name="Shinohara A."/>
            <person name="Yoshida Y."/>
            <person name="Fujiwara M."/>
            <person name="Mori M."/>
            <person name="Tomita M."/>
            <person name="Arakawa K."/>
        </authorList>
    </citation>
    <scope>NUCLEOTIDE SEQUENCE [LARGE SCALE GENOMIC DNA]</scope>
</reference>
<gene>
    <name evidence="1" type="ORF">AVEN_98591_1</name>
</gene>
<dbReference type="Proteomes" id="UP000499080">
    <property type="component" value="Unassembled WGS sequence"/>
</dbReference>
<evidence type="ECO:0000313" key="1">
    <source>
        <dbReference type="EMBL" id="GBN82814.1"/>
    </source>
</evidence>
<organism evidence="1 2">
    <name type="scientific">Araneus ventricosus</name>
    <name type="common">Orbweaver spider</name>
    <name type="synonym">Epeira ventricosa</name>
    <dbReference type="NCBI Taxonomy" id="182803"/>
    <lineage>
        <taxon>Eukaryota</taxon>
        <taxon>Metazoa</taxon>
        <taxon>Ecdysozoa</taxon>
        <taxon>Arthropoda</taxon>
        <taxon>Chelicerata</taxon>
        <taxon>Arachnida</taxon>
        <taxon>Araneae</taxon>
        <taxon>Araneomorphae</taxon>
        <taxon>Entelegynae</taxon>
        <taxon>Araneoidea</taxon>
        <taxon>Araneidae</taxon>
        <taxon>Araneus</taxon>
    </lineage>
</organism>
<dbReference type="EMBL" id="BGPR01019741">
    <property type="protein sequence ID" value="GBN82814.1"/>
    <property type="molecule type" value="Genomic_DNA"/>
</dbReference>
<keyword evidence="2" id="KW-1185">Reference proteome</keyword>
<evidence type="ECO:0000313" key="2">
    <source>
        <dbReference type="Proteomes" id="UP000499080"/>
    </source>
</evidence>
<name>A0A4Y2S3P4_ARAVE</name>
<comment type="caution">
    <text evidence="1">The sequence shown here is derived from an EMBL/GenBank/DDBJ whole genome shotgun (WGS) entry which is preliminary data.</text>
</comment>
<dbReference type="AlphaFoldDB" id="A0A4Y2S3P4"/>
<accession>A0A4Y2S3P4</accession>